<accession>A0A8C0S7B8</accession>
<evidence type="ECO:0000313" key="2">
    <source>
        <dbReference type="Ensembl" id="ENSCAFP00040016759.1"/>
    </source>
</evidence>
<sequence>MRDTRDRHRWREKTHLPHSSQLMGHPKQNSRHWNLQVKKPSLAEWKHFLL</sequence>
<evidence type="ECO:0000256" key="1">
    <source>
        <dbReference type="SAM" id="MobiDB-lite"/>
    </source>
</evidence>
<dbReference type="Ensembl" id="ENSCAFT00040019314.1">
    <property type="protein sequence ID" value="ENSCAFP00040016759.1"/>
    <property type="gene ID" value="ENSCAFG00040010436.1"/>
</dbReference>
<dbReference type="AlphaFoldDB" id="A0A8C0S7B8"/>
<proteinExistence type="predicted"/>
<name>A0A8C0S7B8_CANLF</name>
<dbReference type="Proteomes" id="UP000694542">
    <property type="component" value="Unassembled WGS sequence"/>
</dbReference>
<organism evidence="2 3">
    <name type="scientific">Canis lupus familiaris</name>
    <name type="common">Dog</name>
    <name type="synonym">Canis familiaris</name>
    <dbReference type="NCBI Taxonomy" id="9615"/>
    <lineage>
        <taxon>Eukaryota</taxon>
        <taxon>Metazoa</taxon>
        <taxon>Chordata</taxon>
        <taxon>Craniata</taxon>
        <taxon>Vertebrata</taxon>
        <taxon>Euteleostomi</taxon>
        <taxon>Mammalia</taxon>
        <taxon>Eutheria</taxon>
        <taxon>Laurasiatheria</taxon>
        <taxon>Carnivora</taxon>
        <taxon>Caniformia</taxon>
        <taxon>Canidae</taxon>
        <taxon>Canis</taxon>
    </lineage>
</organism>
<feature type="region of interest" description="Disordered" evidence="1">
    <location>
        <begin position="1"/>
        <end position="30"/>
    </location>
</feature>
<evidence type="ECO:0000313" key="3">
    <source>
        <dbReference type="Proteomes" id="UP000694542"/>
    </source>
</evidence>
<reference evidence="2" key="1">
    <citation type="submission" date="2025-08" db="UniProtKB">
        <authorList>
            <consortium name="Ensembl"/>
        </authorList>
    </citation>
    <scope>IDENTIFICATION</scope>
</reference>
<protein>
    <submittedName>
        <fullName evidence="2">Uncharacterized protein</fullName>
    </submittedName>
</protein>